<dbReference type="Gene3D" id="1.10.1200.10">
    <property type="entry name" value="ACP-like"/>
    <property type="match status" value="1"/>
</dbReference>
<organism evidence="1 2">
    <name type="scientific">Flagellimonas algicola</name>
    <dbReference type="NCBI Taxonomy" id="2583815"/>
    <lineage>
        <taxon>Bacteria</taxon>
        <taxon>Pseudomonadati</taxon>
        <taxon>Bacteroidota</taxon>
        <taxon>Flavobacteriia</taxon>
        <taxon>Flavobacteriales</taxon>
        <taxon>Flavobacteriaceae</taxon>
        <taxon>Flagellimonas</taxon>
    </lineage>
</organism>
<reference evidence="1 2" key="1">
    <citation type="submission" date="2019-05" db="EMBL/GenBank/DDBJ databases">
        <title>Flagellimonas sp. AsT0115, sp. nov., isolated from a marine red algae, Asparagopsis taxiformis.</title>
        <authorList>
            <person name="Kim J."/>
            <person name="Jeong S.E."/>
            <person name="Jeon C.O."/>
        </authorList>
    </citation>
    <scope>NUCLEOTIDE SEQUENCE [LARGE SCALE GENOMIC DNA]</scope>
    <source>
        <strain evidence="1 2">AsT0115</strain>
    </source>
</reference>
<dbReference type="RefSeq" id="WP_138832386.1">
    <property type="nucleotide sequence ID" value="NZ_VCNI01000001.1"/>
</dbReference>
<accession>A0ABY2WMI4</accession>
<evidence type="ECO:0000313" key="2">
    <source>
        <dbReference type="Proteomes" id="UP000751614"/>
    </source>
</evidence>
<dbReference type="Proteomes" id="UP000751614">
    <property type="component" value="Unassembled WGS sequence"/>
</dbReference>
<protein>
    <submittedName>
        <fullName evidence="1">Acyl carrier protein</fullName>
    </submittedName>
</protein>
<name>A0ABY2WMI4_9FLAO</name>
<keyword evidence="2" id="KW-1185">Reference proteome</keyword>
<evidence type="ECO:0000313" key="1">
    <source>
        <dbReference type="EMBL" id="TMU56191.1"/>
    </source>
</evidence>
<dbReference type="InterPro" id="IPR036736">
    <property type="entry name" value="ACP-like_sf"/>
</dbReference>
<dbReference type="SUPFAM" id="SSF47336">
    <property type="entry name" value="ACP-like"/>
    <property type="match status" value="1"/>
</dbReference>
<dbReference type="EMBL" id="VCNI01000001">
    <property type="protein sequence ID" value="TMU56191.1"/>
    <property type="molecule type" value="Genomic_DNA"/>
</dbReference>
<gene>
    <name evidence="1" type="ORF">FGG15_01230</name>
</gene>
<comment type="caution">
    <text evidence="1">The sequence shown here is derived from an EMBL/GenBank/DDBJ whole genome shotgun (WGS) entry which is preliminary data.</text>
</comment>
<proteinExistence type="predicted"/>
<sequence>MENFETSIAELLEEEAVGLSDELQSFEAWDSLTVLSIIAFCDSEYSVPLSAEEIEGSGTVSGLKELVESKM</sequence>